<organism evidence="6 7">
    <name type="scientific">Bugula neritina</name>
    <name type="common">Brown bryozoan</name>
    <name type="synonym">Sertularia neritina</name>
    <dbReference type="NCBI Taxonomy" id="10212"/>
    <lineage>
        <taxon>Eukaryota</taxon>
        <taxon>Metazoa</taxon>
        <taxon>Spiralia</taxon>
        <taxon>Lophotrochozoa</taxon>
        <taxon>Bryozoa</taxon>
        <taxon>Gymnolaemata</taxon>
        <taxon>Cheilostomatida</taxon>
        <taxon>Flustrina</taxon>
        <taxon>Buguloidea</taxon>
        <taxon>Bugulidae</taxon>
        <taxon>Bugula</taxon>
    </lineage>
</organism>
<dbReference type="PANTHER" id="PTHR24064">
    <property type="entry name" value="SOLUTE CARRIER FAMILY 22 MEMBER"/>
    <property type="match status" value="1"/>
</dbReference>
<comment type="subcellular location">
    <subcellularLocation>
        <location evidence="1">Membrane</location>
        <topology evidence="1">Multi-pass membrane protein</topology>
    </subcellularLocation>
</comment>
<accession>A0A7J7K6C4</accession>
<feature type="chain" id="PRO_5029776494" evidence="5">
    <location>
        <begin position="19"/>
        <end position="145"/>
    </location>
</feature>
<name>A0A7J7K6C4_BUGNE</name>
<keyword evidence="4" id="KW-0472">Membrane</keyword>
<keyword evidence="7" id="KW-1185">Reference proteome</keyword>
<dbReference type="EMBL" id="VXIV02001141">
    <property type="protein sequence ID" value="KAF6034160.1"/>
    <property type="molecule type" value="Genomic_DNA"/>
</dbReference>
<dbReference type="OrthoDB" id="5296287at2759"/>
<evidence type="ECO:0000256" key="1">
    <source>
        <dbReference type="ARBA" id="ARBA00004141"/>
    </source>
</evidence>
<dbReference type="Proteomes" id="UP000593567">
    <property type="component" value="Unassembled WGS sequence"/>
</dbReference>
<keyword evidence="3" id="KW-1133">Transmembrane helix</keyword>
<dbReference type="SUPFAM" id="SSF103473">
    <property type="entry name" value="MFS general substrate transporter"/>
    <property type="match status" value="1"/>
</dbReference>
<gene>
    <name evidence="6" type="ORF">EB796_007530</name>
</gene>
<protein>
    <submittedName>
        <fullName evidence="6">Uncharacterized protein</fullName>
    </submittedName>
</protein>
<evidence type="ECO:0000256" key="4">
    <source>
        <dbReference type="ARBA" id="ARBA00023136"/>
    </source>
</evidence>
<evidence type="ECO:0000256" key="5">
    <source>
        <dbReference type="SAM" id="SignalP"/>
    </source>
</evidence>
<evidence type="ECO:0000313" key="6">
    <source>
        <dbReference type="EMBL" id="KAF6034160.1"/>
    </source>
</evidence>
<keyword evidence="5" id="KW-0732">Signal</keyword>
<dbReference type="InterPro" id="IPR036259">
    <property type="entry name" value="MFS_trans_sf"/>
</dbReference>
<reference evidence="6" key="1">
    <citation type="submission" date="2020-06" db="EMBL/GenBank/DDBJ databases">
        <title>Draft genome of Bugula neritina, a colonial animal packing powerful symbionts and potential medicines.</title>
        <authorList>
            <person name="Rayko M."/>
        </authorList>
    </citation>
    <scope>NUCLEOTIDE SEQUENCE [LARGE SCALE GENOMIC DNA]</scope>
    <source>
        <strain evidence="6">Kwan_BN1</strain>
    </source>
</reference>
<feature type="signal peptide" evidence="5">
    <location>
        <begin position="1"/>
        <end position="18"/>
    </location>
</feature>
<sequence length="145" mass="16073">MAGRLCIASAWQVMYVWCIEIFPTSARTTMLQSSLTFGHIGSTLGPLMADLDKVLTNPNINVTVISPYTYGALLVVSGLLAVYLPETNNRPLPVTINDAIVMSKKRKRAQTYDAVFMDQNIKVNKSKDEFSMSQKRKRAQTVAAN</sequence>
<evidence type="ECO:0000313" key="7">
    <source>
        <dbReference type="Proteomes" id="UP000593567"/>
    </source>
</evidence>
<dbReference type="Gene3D" id="1.20.1250.20">
    <property type="entry name" value="MFS general substrate transporter like domains"/>
    <property type="match status" value="1"/>
</dbReference>
<dbReference type="GO" id="GO:0016020">
    <property type="term" value="C:membrane"/>
    <property type="evidence" value="ECO:0007669"/>
    <property type="project" value="UniProtKB-SubCell"/>
</dbReference>
<evidence type="ECO:0000256" key="3">
    <source>
        <dbReference type="ARBA" id="ARBA00022989"/>
    </source>
</evidence>
<dbReference type="AlphaFoldDB" id="A0A7J7K6C4"/>
<evidence type="ECO:0000256" key="2">
    <source>
        <dbReference type="ARBA" id="ARBA00022692"/>
    </source>
</evidence>
<comment type="caution">
    <text evidence="6">The sequence shown here is derived from an EMBL/GenBank/DDBJ whole genome shotgun (WGS) entry which is preliminary data.</text>
</comment>
<keyword evidence="2" id="KW-0812">Transmembrane</keyword>
<proteinExistence type="predicted"/>